<dbReference type="Proteomes" id="UP000052013">
    <property type="component" value="Unassembled WGS sequence"/>
</dbReference>
<dbReference type="RefSeq" id="WP_057865301.1">
    <property type="nucleotide sequence ID" value="NZ_AZEY01000080.1"/>
</dbReference>
<feature type="transmembrane region" description="Helical" evidence="1">
    <location>
        <begin position="37"/>
        <end position="60"/>
    </location>
</feature>
<evidence type="ECO:0000256" key="1">
    <source>
        <dbReference type="SAM" id="Phobius"/>
    </source>
</evidence>
<organism evidence="2 3">
    <name type="scientific">Lentilactobacillus diolivorans DSM 14421</name>
    <dbReference type="NCBI Taxonomy" id="1423739"/>
    <lineage>
        <taxon>Bacteria</taxon>
        <taxon>Bacillati</taxon>
        <taxon>Bacillota</taxon>
        <taxon>Bacilli</taxon>
        <taxon>Lactobacillales</taxon>
        <taxon>Lactobacillaceae</taxon>
        <taxon>Lentilactobacillus</taxon>
    </lineage>
</organism>
<protein>
    <submittedName>
        <fullName evidence="2">Uncharacterized protein</fullName>
    </submittedName>
</protein>
<dbReference type="PATRIC" id="fig|1423739.3.peg.886"/>
<name>A0A0R1S8I5_9LACO</name>
<gene>
    <name evidence="2" type="ORF">FC85_GL000847</name>
</gene>
<keyword evidence="1" id="KW-0472">Membrane</keyword>
<evidence type="ECO:0000313" key="2">
    <source>
        <dbReference type="EMBL" id="KRL64793.1"/>
    </source>
</evidence>
<comment type="caution">
    <text evidence="2">The sequence shown here is derived from an EMBL/GenBank/DDBJ whole genome shotgun (WGS) entry which is preliminary data.</text>
</comment>
<reference evidence="2 3" key="1">
    <citation type="journal article" date="2015" name="Genome Announc.">
        <title>Expanding the biotechnology potential of lactobacilli through comparative genomics of 213 strains and associated genera.</title>
        <authorList>
            <person name="Sun Z."/>
            <person name="Harris H.M."/>
            <person name="McCann A."/>
            <person name="Guo C."/>
            <person name="Argimon S."/>
            <person name="Zhang W."/>
            <person name="Yang X."/>
            <person name="Jeffery I.B."/>
            <person name="Cooney J.C."/>
            <person name="Kagawa T.F."/>
            <person name="Liu W."/>
            <person name="Song Y."/>
            <person name="Salvetti E."/>
            <person name="Wrobel A."/>
            <person name="Rasinkangas P."/>
            <person name="Parkhill J."/>
            <person name="Rea M.C."/>
            <person name="O'Sullivan O."/>
            <person name="Ritari J."/>
            <person name="Douillard F.P."/>
            <person name="Paul Ross R."/>
            <person name="Yang R."/>
            <person name="Briner A.E."/>
            <person name="Felis G.E."/>
            <person name="de Vos W.M."/>
            <person name="Barrangou R."/>
            <person name="Klaenhammer T.R."/>
            <person name="Caufield P.W."/>
            <person name="Cui Y."/>
            <person name="Zhang H."/>
            <person name="O'Toole P.W."/>
        </authorList>
    </citation>
    <scope>NUCLEOTIDE SEQUENCE [LARGE SCALE GENOMIC DNA]</scope>
    <source>
        <strain evidence="2 3">DSM 14421</strain>
    </source>
</reference>
<keyword evidence="1" id="KW-0812">Transmembrane</keyword>
<accession>A0A0R1S8I5</accession>
<dbReference type="EMBL" id="AZEY01000080">
    <property type="protein sequence ID" value="KRL64793.1"/>
    <property type="molecule type" value="Genomic_DNA"/>
</dbReference>
<feature type="transmembrane region" description="Helical" evidence="1">
    <location>
        <begin position="12"/>
        <end position="30"/>
    </location>
</feature>
<dbReference type="AlphaFoldDB" id="A0A0R1S8I5"/>
<evidence type="ECO:0000313" key="3">
    <source>
        <dbReference type="Proteomes" id="UP000052013"/>
    </source>
</evidence>
<proteinExistence type="predicted"/>
<sequence>MIQADTAVKTALIIMYTIGVICLIGVFFLLNKINHQWFTKFSIGLIAIALVMSVVLINLFNLN</sequence>
<keyword evidence="1" id="KW-1133">Transmembrane helix</keyword>